<proteinExistence type="predicted"/>
<dbReference type="InterPro" id="IPR019635">
    <property type="entry name" value="DUF2500"/>
</dbReference>
<evidence type="ECO:0000313" key="3">
    <source>
        <dbReference type="Proteomes" id="UP000664857"/>
    </source>
</evidence>
<feature type="transmembrane region" description="Helical" evidence="1">
    <location>
        <begin position="12"/>
        <end position="34"/>
    </location>
</feature>
<dbReference type="EMBL" id="JAFLVX010000031">
    <property type="protein sequence ID" value="MBO0477620.1"/>
    <property type="molecule type" value="Genomic_DNA"/>
</dbReference>
<organism evidence="2 3">
    <name type="scientific">Candidatus Vagococcus giribetii</name>
    <dbReference type="NCBI Taxonomy" id="2230876"/>
    <lineage>
        <taxon>Bacteria</taxon>
        <taxon>Bacillati</taxon>
        <taxon>Bacillota</taxon>
        <taxon>Bacilli</taxon>
        <taxon>Lactobacillales</taxon>
        <taxon>Enterococcaceae</taxon>
        <taxon>Vagococcus</taxon>
    </lineage>
</organism>
<evidence type="ECO:0000313" key="2">
    <source>
        <dbReference type="EMBL" id="MBO0477620.1"/>
    </source>
</evidence>
<dbReference type="Gene3D" id="2.40.50.660">
    <property type="match status" value="1"/>
</dbReference>
<dbReference type="Pfam" id="PF10694">
    <property type="entry name" value="DUF2500"/>
    <property type="match status" value="1"/>
</dbReference>
<comment type="caution">
    <text evidence="2">The sequence shown here is derived from an EMBL/GenBank/DDBJ whole genome shotgun (WGS) entry which is preliminary data.</text>
</comment>
<name>A0ABS3HWA1_9ENTE</name>
<reference evidence="2 3" key="1">
    <citation type="submission" date="2021-03" db="EMBL/GenBank/DDBJ databases">
        <title>Enterococcal diversity collection.</title>
        <authorList>
            <person name="Gilmore M.S."/>
            <person name="Schwartzman J."/>
            <person name="Van Tyne D."/>
            <person name="Martin M."/>
            <person name="Earl A.M."/>
            <person name="Manson A.L."/>
            <person name="Straub T."/>
            <person name="Salamzade R."/>
            <person name="Saavedra J."/>
            <person name="Lebreton F."/>
            <person name="Prichula J."/>
            <person name="Schaufler K."/>
            <person name="Gaca A."/>
            <person name="Sgardioli B."/>
            <person name="Wagenaar J."/>
            <person name="Strong T."/>
        </authorList>
    </citation>
    <scope>NUCLEOTIDE SEQUENCE [LARGE SCALE GENOMIC DNA]</scope>
    <source>
        <strain evidence="2 3">DIV0080</strain>
    </source>
</reference>
<keyword evidence="3" id="KW-1185">Reference proteome</keyword>
<accession>A0ABS3HWA1</accession>
<dbReference type="RefSeq" id="WP_206967762.1">
    <property type="nucleotide sequence ID" value="NZ_JAFLVX010000031.1"/>
</dbReference>
<protein>
    <submittedName>
        <fullName evidence="2">DUF2500 domain-containing protein</fullName>
    </submittedName>
</protein>
<keyword evidence="1" id="KW-1133">Transmembrane helix</keyword>
<evidence type="ECO:0000256" key="1">
    <source>
        <dbReference type="SAM" id="Phobius"/>
    </source>
</evidence>
<keyword evidence="1" id="KW-0472">Membrane</keyword>
<keyword evidence="1" id="KW-0812">Transmembrane</keyword>
<gene>
    <name evidence="2" type="ORF">DOK76_11090</name>
</gene>
<dbReference type="Proteomes" id="UP000664857">
    <property type="component" value="Unassembled WGS sequence"/>
</dbReference>
<sequence length="121" mass="13693">MEVFETSSGFSSLFSIAFWLIVGGFVLVLGYHLVNLILNLTADQVTVEAKLISKDASTQQHGNSDGTRSSSTRHSFTFETEYGGRVILDVSYKKFRQYAVGDTGELVYQRKWLKEFRLNQL</sequence>